<keyword evidence="1" id="KW-0812">Transmembrane</keyword>
<keyword evidence="1" id="KW-1133">Transmembrane helix</keyword>
<feature type="transmembrane region" description="Helical" evidence="1">
    <location>
        <begin position="161"/>
        <end position="181"/>
    </location>
</feature>
<gene>
    <name evidence="2" type="ORF">AM2010_1622</name>
</gene>
<feature type="transmembrane region" description="Helical" evidence="1">
    <location>
        <begin position="34"/>
        <end position="54"/>
    </location>
</feature>
<dbReference type="OrthoDB" id="1418968at2"/>
<evidence type="ECO:0008006" key="4">
    <source>
        <dbReference type="Google" id="ProtNLM"/>
    </source>
</evidence>
<keyword evidence="1" id="KW-0472">Membrane</keyword>
<evidence type="ECO:0000313" key="2">
    <source>
        <dbReference type="EMBL" id="AKM07691.1"/>
    </source>
</evidence>
<dbReference type="KEGG" id="amx:AM2010_1622"/>
<dbReference type="RefSeq" id="WP_047806658.1">
    <property type="nucleotide sequence ID" value="NZ_CP011805.1"/>
</dbReference>
<dbReference type="AlphaFoldDB" id="A0A0G3XAP1"/>
<dbReference type="Proteomes" id="UP000037643">
    <property type="component" value="Chromosome"/>
</dbReference>
<feature type="transmembrane region" description="Helical" evidence="1">
    <location>
        <begin position="187"/>
        <end position="209"/>
    </location>
</feature>
<evidence type="ECO:0000313" key="3">
    <source>
        <dbReference type="Proteomes" id="UP000037643"/>
    </source>
</evidence>
<accession>A0A0G3XAP1</accession>
<evidence type="ECO:0000256" key="1">
    <source>
        <dbReference type="SAM" id="Phobius"/>
    </source>
</evidence>
<feature type="transmembrane region" description="Helical" evidence="1">
    <location>
        <begin position="221"/>
        <end position="240"/>
    </location>
</feature>
<dbReference type="EMBL" id="CP011805">
    <property type="protein sequence ID" value="AKM07691.1"/>
    <property type="molecule type" value="Genomic_DNA"/>
</dbReference>
<dbReference type="STRING" id="543877.AM2010_1622"/>
<reference evidence="2 3" key="1">
    <citation type="submission" date="2015-06" db="EMBL/GenBank/DDBJ databases">
        <authorList>
            <person name="Kim K.M."/>
        </authorList>
    </citation>
    <scope>NUCLEOTIDE SEQUENCE [LARGE SCALE GENOMIC DNA]</scope>
    <source>
        <strain evidence="2 3">KCTC 22370</strain>
    </source>
</reference>
<protein>
    <recommendedName>
        <fullName evidence="4">ZIP family zinc transporter</fullName>
    </recommendedName>
</protein>
<sequence length="242" mass="24156">MTLEIALLLALLPAVGSLAGFGLAEWHKPPPWLTGAALHMAAGIATAVAAIELVPRAQDRAAIWLLAIAIVAGALVSVLLVRLSRRVRGGKQGSGGFVWGAYTAIAVDLFTDGLMTGGGGAVAADLGLLLAASQVLGNLPGGFAIAAALRSGNVAVRKRLLAALAFPLAPLSGALAGFLVLDGASAALSGFVLALFAGLLLTATIEDLVPEADAPGTSRKLSSPAFAAGFVLLMLMSAYLGA</sequence>
<feature type="transmembrane region" description="Helical" evidence="1">
    <location>
        <begin position="61"/>
        <end position="81"/>
    </location>
</feature>
<keyword evidence="3" id="KW-1185">Reference proteome</keyword>
<organism evidence="2 3">
    <name type="scientific">Pelagerythrobacter marensis</name>
    <dbReference type="NCBI Taxonomy" id="543877"/>
    <lineage>
        <taxon>Bacteria</taxon>
        <taxon>Pseudomonadati</taxon>
        <taxon>Pseudomonadota</taxon>
        <taxon>Alphaproteobacteria</taxon>
        <taxon>Sphingomonadales</taxon>
        <taxon>Erythrobacteraceae</taxon>
        <taxon>Pelagerythrobacter</taxon>
    </lineage>
</organism>
<feature type="transmembrane region" description="Helical" evidence="1">
    <location>
        <begin position="126"/>
        <end position="149"/>
    </location>
</feature>
<dbReference type="PATRIC" id="fig|543877.4.peg.1648"/>
<proteinExistence type="predicted"/>
<name>A0A0G3XAP1_9SPHN</name>